<evidence type="ECO:0000313" key="1">
    <source>
        <dbReference type="EMBL" id="RLL45046.1"/>
    </source>
</evidence>
<keyword evidence="2" id="KW-1185">Reference proteome</keyword>
<protein>
    <recommendedName>
        <fullName evidence="3">YppF-like protein</fullName>
    </recommendedName>
</protein>
<dbReference type="Pfam" id="PF14178">
    <property type="entry name" value="YppF"/>
    <property type="match status" value="1"/>
</dbReference>
<dbReference type="InterPro" id="IPR025553">
    <property type="entry name" value="YppF"/>
</dbReference>
<sequence length="68" mass="8243">MHIHDLVDTFISERHYSPDTINNLLDYYQQKYITGKIEPNDYRNIFAYLHKQGATSAYETQQYYQKSY</sequence>
<organism evidence="1 2">
    <name type="scientific">Oceanobacillus piezotolerans</name>
    <dbReference type="NCBI Taxonomy" id="2448030"/>
    <lineage>
        <taxon>Bacteria</taxon>
        <taxon>Bacillati</taxon>
        <taxon>Bacillota</taxon>
        <taxon>Bacilli</taxon>
        <taxon>Bacillales</taxon>
        <taxon>Bacillaceae</taxon>
        <taxon>Oceanobacillus</taxon>
    </lineage>
</organism>
<accession>A0A498D6H4</accession>
<reference evidence="1 2" key="1">
    <citation type="submission" date="2018-10" db="EMBL/GenBank/DDBJ databases">
        <title>Oceanobacillus sp. YLB-02 draft genome.</title>
        <authorList>
            <person name="Yu L."/>
        </authorList>
    </citation>
    <scope>NUCLEOTIDE SEQUENCE [LARGE SCALE GENOMIC DNA]</scope>
    <source>
        <strain evidence="1 2">YLB-02</strain>
    </source>
</reference>
<dbReference type="RefSeq" id="WP_121522635.1">
    <property type="nucleotide sequence ID" value="NZ_RCHR01000003.1"/>
</dbReference>
<evidence type="ECO:0008006" key="3">
    <source>
        <dbReference type="Google" id="ProtNLM"/>
    </source>
</evidence>
<dbReference type="EMBL" id="RCHR01000003">
    <property type="protein sequence ID" value="RLL45046.1"/>
    <property type="molecule type" value="Genomic_DNA"/>
</dbReference>
<name>A0A498D6H4_9BACI</name>
<comment type="caution">
    <text evidence="1">The sequence shown here is derived from an EMBL/GenBank/DDBJ whole genome shotgun (WGS) entry which is preliminary data.</text>
</comment>
<evidence type="ECO:0000313" key="2">
    <source>
        <dbReference type="Proteomes" id="UP000270219"/>
    </source>
</evidence>
<dbReference type="Proteomes" id="UP000270219">
    <property type="component" value="Unassembled WGS sequence"/>
</dbReference>
<gene>
    <name evidence="1" type="ORF">D8M04_09235</name>
</gene>
<dbReference type="AlphaFoldDB" id="A0A498D6H4"/>
<proteinExistence type="predicted"/>
<dbReference type="OrthoDB" id="2691890at2"/>